<evidence type="ECO:0000313" key="2">
    <source>
        <dbReference type="EMBL" id="PAY22687.1"/>
    </source>
</evidence>
<keyword evidence="2" id="KW-0808">Transferase</keyword>
<dbReference type="Pfam" id="PF13649">
    <property type="entry name" value="Methyltransf_25"/>
    <property type="match status" value="1"/>
</dbReference>
<sequence length="203" mass="21607">MDASEWNARYLAQPDVWGTTPAARIVAEVTGAEDAGLPVDTAVDLACGDGRHARWLAAHGWRVSAVDFSEVAIDQARAKDSDDGRTGSVDWVVGDATTWEPEESVDLVVIGFLHLDMDSLVRVLGNAGGWLRPGGHLVYLGHAAENLRRGVGGPQDPTVLPGIADLALGARGLEVVSLRHDLRPAGKATAIDVLLHARSWVDR</sequence>
<feature type="domain" description="Methyltransferase" evidence="1">
    <location>
        <begin position="43"/>
        <end position="135"/>
    </location>
</feature>
<dbReference type="InterPro" id="IPR041698">
    <property type="entry name" value="Methyltransf_25"/>
</dbReference>
<dbReference type="Proteomes" id="UP000218810">
    <property type="component" value="Unassembled WGS sequence"/>
</dbReference>
<proteinExistence type="predicted"/>
<dbReference type="AlphaFoldDB" id="A0A2A2WNA3"/>
<dbReference type="EMBL" id="NTGA01000021">
    <property type="protein sequence ID" value="PAY22687.1"/>
    <property type="molecule type" value="Genomic_DNA"/>
</dbReference>
<name>A0A2A2WNA3_9ACTN</name>
<keyword evidence="3" id="KW-1185">Reference proteome</keyword>
<dbReference type="InterPro" id="IPR029063">
    <property type="entry name" value="SAM-dependent_MTases_sf"/>
</dbReference>
<reference evidence="3" key="1">
    <citation type="submission" date="2017-09" db="EMBL/GenBank/DDBJ databases">
        <authorList>
            <person name="Zhang Y."/>
            <person name="Huang X."/>
            <person name="Liu J."/>
            <person name="Lu L."/>
            <person name="Peng K."/>
        </authorList>
    </citation>
    <scope>NUCLEOTIDE SEQUENCE [LARGE SCALE GENOMIC DNA]</scope>
    <source>
        <strain evidence="3">S-XJ-1</strain>
    </source>
</reference>
<evidence type="ECO:0000259" key="1">
    <source>
        <dbReference type="Pfam" id="PF13649"/>
    </source>
</evidence>
<dbReference type="PANTHER" id="PTHR43591">
    <property type="entry name" value="METHYLTRANSFERASE"/>
    <property type="match status" value="1"/>
</dbReference>
<evidence type="ECO:0000313" key="3">
    <source>
        <dbReference type="Proteomes" id="UP000218810"/>
    </source>
</evidence>
<dbReference type="PANTHER" id="PTHR43591:SF108">
    <property type="entry name" value="S-ADENOSYL-L-METHIONINE-DEPENDENT METHYLTRANSFERASE"/>
    <property type="match status" value="1"/>
</dbReference>
<keyword evidence="2" id="KW-0489">Methyltransferase</keyword>
<gene>
    <name evidence="2" type="ORF">CEY15_12435</name>
</gene>
<accession>A0A2A2WNA3</accession>
<dbReference type="GO" id="GO:0032259">
    <property type="term" value="P:methylation"/>
    <property type="evidence" value="ECO:0007669"/>
    <property type="project" value="UniProtKB-KW"/>
</dbReference>
<dbReference type="Gene3D" id="3.40.50.150">
    <property type="entry name" value="Vaccinia Virus protein VP39"/>
    <property type="match status" value="1"/>
</dbReference>
<organism evidence="2 3">
    <name type="scientific">Dietzia natronolimnaea</name>
    <dbReference type="NCBI Taxonomy" id="161920"/>
    <lineage>
        <taxon>Bacteria</taxon>
        <taxon>Bacillati</taxon>
        <taxon>Actinomycetota</taxon>
        <taxon>Actinomycetes</taxon>
        <taxon>Mycobacteriales</taxon>
        <taxon>Dietziaceae</taxon>
        <taxon>Dietzia</taxon>
    </lineage>
</organism>
<dbReference type="OrthoDB" id="9786503at2"/>
<dbReference type="GO" id="GO:0008168">
    <property type="term" value="F:methyltransferase activity"/>
    <property type="evidence" value="ECO:0007669"/>
    <property type="project" value="UniProtKB-KW"/>
</dbReference>
<dbReference type="SUPFAM" id="SSF53335">
    <property type="entry name" value="S-adenosyl-L-methionine-dependent methyltransferases"/>
    <property type="match status" value="1"/>
</dbReference>
<comment type="caution">
    <text evidence="2">The sequence shown here is derived from an EMBL/GenBank/DDBJ whole genome shotgun (WGS) entry which is preliminary data.</text>
</comment>
<dbReference type="RefSeq" id="WP_095718706.1">
    <property type="nucleotide sequence ID" value="NZ_NTGA01000021.1"/>
</dbReference>
<protein>
    <submittedName>
        <fullName evidence="2">SAM-dependent methyltransferase</fullName>
    </submittedName>
</protein>
<dbReference type="CDD" id="cd02440">
    <property type="entry name" value="AdoMet_MTases"/>
    <property type="match status" value="1"/>
</dbReference>